<evidence type="ECO:0000313" key="2">
    <source>
        <dbReference type="EMBL" id="GAB94888.1"/>
    </source>
</evidence>
<dbReference type="EMBL" id="BAHD01000014">
    <property type="protein sequence ID" value="GAB94888.1"/>
    <property type="molecule type" value="Genomic_DNA"/>
</dbReference>
<dbReference type="eggNOG" id="COG4319">
    <property type="taxonomic scope" value="Bacteria"/>
</dbReference>
<name>K6VFD5_9MICO</name>
<dbReference type="RefSeq" id="WP_006591420.1">
    <property type="nucleotide sequence ID" value="NZ_BAHD01000014.1"/>
</dbReference>
<dbReference type="Proteomes" id="UP000008366">
    <property type="component" value="Unassembled WGS sequence"/>
</dbReference>
<sequence>MTAITETTTTTTEHGLDIDLTFADPAEAAAIERAAEGLRAKGYAVHVVDTAAEARTLIGEILPTDASVFTSSSETLRLSGIDEDINESGRFDALRPRIFAAAADGATPDDMRRLAAAPDVVVGSVHAVTEDWRMLTASGSGSQLSHYSYTAGSAIFVVGSQKIVPDVAEGLRRLETYAYPMEDTRFRAAVDAPAQLNKILIVNGEMFEGRVTVVLIREAIGF</sequence>
<organism evidence="2 3">
    <name type="scientific">Kineosphaera limosa NBRC 100340</name>
    <dbReference type="NCBI Taxonomy" id="1184609"/>
    <lineage>
        <taxon>Bacteria</taxon>
        <taxon>Bacillati</taxon>
        <taxon>Actinomycetota</taxon>
        <taxon>Actinomycetes</taxon>
        <taxon>Micrococcales</taxon>
        <taxon>Dermatophilaceae</taxon>
        <taxon>Kineosphaera</taxon>
    </lineage>
</organism>
<feature type="domain" description="LUD" evidence="1">
    <location>
        <begin position="31"/>
        <end position="187"/>
    </location>
</feature>
<reference evidence="2 3" key="1">
    <citation type="submission" date="2012-08" db="EMBL/GenBank/DDBJ databases">
        <title>Whole genome shotgun sequence of Kineosphaera limosa NBRC 100340.</title>
        <authorList>
            <person name="Yoshida I."/>
            <person name="Isaki S."/>
            <person name="Hosoyama A."/>
            <person name="Tsuchikane K."/>
            <person name="Katsumata H."/>
            <person name="Ando Y."/>
            <person name="Ohji S."/>
            <person name="Hamada M."/>
            <person name="Tamura T."/>
            <person name="Yamazoe A."/>
            <person name="Yamazaki S."/>
            <person name="Fujita N."/>
        </authorList>
    </citation>
    <scope>NUCLEOTIDE SEQUENCE [LARGE SCALE GENOMIC DNA]</scope>
    <source>
        <strain evidence="2 3">NBRC 100340</strain>
    </source>
</reference>
<proteinExistence type="predicted"/>
<gene>
    <name evidence="2" type="ORF">KILIM_014_00240</name>
</gene>
<dbReference type="AlphaFoldDB" id="K6VFD5"/>
<keyword evidence="3" id="KW-1185">Reference proteome</keyword>
<accession>K6VFD5</accession>
<protein>
    <recommendedName>
        <fullName evidence="1">LUD domain-containing protein</fullName>
    </recommendedName>
</protein>
<dbReference type="OrthoDB" id="4941530at2"/>
<dbReference type="InterPro" id="IPR003741">
    <property type="entry name" value="LUD_dom"/>
</dbReference>
<dbReference type="PANTHER" id="PTHR36179">
    <property type="entry name" value="LUD_DOM DOMAIN-CONTAINING PROTEIN"/>
    <property type="match status" value="1"/>
</dbReference>
<evidence type="ECO:0000313" key="3">
    <source>
        <dbReference type="Proteomes" id="UP000008366"/>
    </source>
</evidence>
<dbReference type="Pfam" id="PF02589">
    <property type="entry name" value="LUD_dom"/>
    <property type="match status" value="1"/>
</dbReference>
<comment type="caution">
    <text evidence="2">The sequence shown here is derived from an EMBL/GenBank/DDBJ whole genome shotgun (WGS) entry which is preliminary data.</text>
</comment>
<evidence type="ECO:0000259" key="1">
    <source>
        <dbReference type="Pfam" id="PF02589"/>
    </source>
</evidence>
<dbReference type="STRING" id="1184609.KILIM_014_00240"/>
<dbReference type="PANTHER" id="PTHR36179:SF2">
    <property type="entry name" value="LUD DOMAIN-CONTAINING PROTEIN"/>
    <property type="match status" value="1"/>
</dbReference>